<gene>
    <name evidence="1" type="ORF">Tco_0955717</name>
</gene>
<accession>A0ABQ5E807</accession>
<dbReference type="Proteomes" id="UP001151760">
    <property type="component" value="Unassembled WGS sequence"/>
</dbReference>
<protein>
    <submittedName>
        <fullName evidence="1">Uncharacterized protein</fullName>
    </submittedName>
</protein>
<name>A0ABQ5E807_9ASTR</name>
<reference evidence="1" key="2">
    <citation type="submission" date="2022-01" db="EMBL/GenBank/DDBJ databases">
        <authorList>
            <person name="Yamashiro T."/>
            <person name="Shiraishi A."/>
            <person name="Satake H."/>
            <person name="Nakayama K."/>
        </authorList>
    </citation>
    <scope>NUCLEOTIDE SEQUENCE</scope>
</reference>
<dbReference type="EMBL" id="BQNB010016032">
    <property type="protein sequence ID" value="GJT47002.1"/>
    <property type="molecule type" value="Genomic_DNA"/>
</dbReference>
<proteinExistence type="predicted"/>
<evidence type="ECO:0000313" key="2">
    <source>
        <dbReference type="Proteomes" id="UP001151760"/>
    </source>
</evidence>
<comment type="caution">
    <text evidence="1">The sequence shown here is derived from an EMBL/GenBank/DDBJ whole genome shotgun (WGS) entry which is preliminary data.</text>
</comment>
<sequence length="120" mass="14019">VFSLMLKSFSKEDLKDLYKLVKAKYKSTRPVEDLDVLLWGDLKTMFDPHVEDQIWKNQQPYKVLDWKLYDSYVLNKKLQVRIVGIKSFLNAASITAALIDVNTSQSKLVLLENFNENYSK</sequence>
<organism evidence="1 2">
    <name type="scientific">Tanacetum coccineum</name>
    <dbReference type="NCBI Taxonomy" id="301880"/>
    <lineage>
        <taxon>Eukaryota</taxon>
        <taxon>Viridiplantae</taxon>
        <taxon>Streptophyta</taxon>
        <taxon>Embryophyta</taxon>
        <taxon>Tracheophyta</taxon>
        <taxon>Spermatophyta</taxon>
        <taxon>Magnoliopsida</taxon>
        <taxon>eudicotyledons</taxon>
        <taxon>Gunneridae</taxon>
        <taxon>Pentapetalae</taxon>
        <taxon>asterids</taxon>
        <taxon>campanulids</taxon>
        <taxon>Asterales</taxon>
        <taxon>Asteraceae</taxon>
        <taxon>Asteroideae</taxon>
        <taxon>Anthemideae</taxon>
        <taxon>Anthemidinae</taxon>
        <taxon>Tanacetum</taxon>
    </lineage>
</organism>
<reference evidence="1" key="1">
    <citation type="journal article" date="2022" name="Int. J. Mol. Sci.">
        <title>Draft Genome of Tanacetum Coccineum: Genomic Comparison of Closely Related Tanacetum-Family Plants.</title>
        <authorList>
            <person name="Yamashiro T."/>
            <person name="Shiraishi A."/>
            <person name="Nakayama K."/>
            <person name="Satake H."/>
        </authorList>
    </citation>
    <scope>NUCLEOTIDE SEQUENCE</scope>
</reference>
<feature type="non-terminal residue" evidence="1">
    <location>
        <position position="1"/>
    </location>
</feature>
<evidence type="ECO:0000313" key="1">
    <source>
        <dbReference type="EMBL" id="GJT47002.1"/>
    </source>
</evidence>
<keyword evidence="2" id="KW-1185">Reference proteome</keyword>